<dbReference type="Proteomes" id="UP001143910">
    <property type="component" value="Unassembled WGS sequence"/>
</dbReference>
<proteinExistence type="predicted"/>
<comment type="caution">
    <text evidence="1">The sequence shown here is derived from an EMBL/GenBank/DDBJ whole genome shotgun (WGS) entry which is preliminary data.</text>
</comment>
<sequence length="84" mass="8776">MAQGTIKMSGKPKAAKPVHSKRQASKVTKAGSKAAKDKLEKKFTAGLIGKTEAMLGERAGHLELIGKGKKGKKLTVKGGSKKFG</sequence>
<name>A0ACC1MZZ4_9HYPO</name>
<keyword evidence="2" id="KW-1185">Reference proteome</keyword>
<organism evidence="1 2">
    <name type="scientific">Zarea fungicola</name>
    <dbReference type="NCBI Taxonomy" id="93591"/>
    <lineage>
        <taxon>Eukaryota</taxon>
        <taxon>Fungi</taxon>
        <taxon>Dikarya</taxon>
        <taxon>Ascomycota</taxon>
        <taxon>Pezizomycotina</taxon>
        <taxon>Sordariomycetes</taxon>
        <taxon>Hypocreomycetidae</taxon>
        <taxon>Hypocreales</taxon>
        <taxon>Cordycipitaceae</taxon>
        <taxon>Zarea</taxon>
    </lineage>
</organism>
<accession>A0ACC1MZZ4</accession>
<evidence type="ECO:0000313" key="1">
    <source>
        <dbReference type="EMBL" id="KAJ2972374.1"/>
    </source>
</evidence>
<gene>
    <name evidence="1" type="ORF">NQ176_g7196</name>
</gene>
<dbReference type="EMBL" id="JANJQO010001163">
    <property type="protein sequence ID" value="KAJ2972374.1"/>
    <property type="molecule type" value="Genomic_DNA"/>
</dbReference>
<reference evidence="1" key="1">
    <citation type="submission" date="2022-08" db="EMBL/GenBank/DDBJ databases">
        <title>Genome Sequence of Lecanicillium fungicola.</title>
        <authorList>
            <person name="Buettner E."/>
        </authorList>
    </citation>
    <scope>NUCLEOTIDE SEQUENCE</scope>
    <source>
        <strain evidence="1">Babe33</strain>
    </source>
</reference>
<evidence type="ECO:0000313" key="2">
    <source>
        <dbReference type="Proteomes" id="UP001143910"/>
    </source>
</evidence>
<protein>
    <submittedName>
        <fullName evidence="1">Uncharacterized protein</fullName>
    </submittedName>
</protein>